<protein>
    <submittedName>
        <fullName evidence="8">Molybdate transport system substrate-binding protein</fullName>
    </submittedName>
</protein>
<dbReference type="GO" id="GO:0030288">
    <property type="term" value="C:outer membrane-bounded periplasmic space"/>
    <property type="evidence" value="ECO:0007669"/>
    <property type="project" value="TreeGrafter"/>
</dbReference>
<dbReference type="EMBL" id="FQXC01000005">
    <property type="protein sequence ID" value="SHH93293.1"/>
    <property type="molecule type" value="Genomic_DNA"/>
</dbReference>
<keyword evidence="3 6" id="KW-0479">Metal-binding</keyword>
<dbReference type="GO" id="GO:0030973">
    <property type="term" value="F:molybdate ion binding"/>
    <property type="evidence" value="ECO:0007669"/>
    <property type="project" value="TreeGrafter"/>
</dbReference>
<dbReference type="GO" id="GO:0046872">
    <property type="term" value="F:metal ion binding"/>
    <property type="evidence" value="ECO:0007669"/>
    <property type="project" value="UniProtKB-KW"/>
</dbReference>
<comment type="similarity">
    <text evidence="1">Belongs to the bacterial solute-binding protein ModA family.</text>
</comment>
<feature type="chain" id="PRO_5012567684" evidence="7">
    <location>
        <begin position="21"/>
        <end position="258"/>
    </location>
</feature>
<accession>A0A1M5X254</accession>
<feature type="binding site" evidence="6">
    <location>
        <position position="144"/>
    </location>
    <ligand>
        <name>molybdate</name>
        <dbReference type="ChEBI" id="CHEBI:36264"/>
    </ligand>
</feature>
<dbReference type="PANTHER" id="PTHR30632:SF17">
    <property type="entry name" value="MOLYBDATE-BINDING PROTEIN MODA"/>
    <property type="match status" value="1"/>
</dbReference>
<dbReference type="NCBIfam" id="TIGR01256">
    <property type="entry name" value="modA"/>
    <property type="match status" value="1"/>
</dbReference>
<dbReference type="InterPro" id="IPR005950">
    <property type="entry name" value="ModA"/>
</dbReference>
<evidence type="ECO:0000256" key="1">
    <source>
        <dbReference type="ARBA" id="ARBA00009175"/>
    </source>
</evidence>
<dbReference type="GO" id="GO:0015689">
    <property type="term" value="P:molybdate ion transport"/>
    <property type="evidence" value="ECO:0007669"/>
    <property type="project" value="InterPro"/>
</dbReference>
<evidence type="ECO:0000256" key="5">
    <source>
        <dbReference type="ARBA" id="ARBA00062515"/>
    </source>
</evidence>
<reference evidence="8 9" key="1">
    <citation type="submission" date="2016-11" db="EMBL/GenBank/DDBJ databases">
        <authorList>
            <person name="Jaros S."/>
            <person name="Januszkiewicz K."/>
            <person name="Wedrychowicz H."/>
        </authorList>
    </citation>
    <scope>NUCLEOTIDE SEQUENCE [LARGE SCALE GENOMIC DNA]</scope>
    <source>
        <strain evidence="8 9">DSM 29431</strain>
    </source>
</reference>
<evidence type="ECO:0000256" key="6">
    <source>
        <dbReference type="PIRSR" id="PIRSR004846-1"/>
    </source>
</evidence>
<dbReference type="Proteomes" id="UP000184221">
    <property type="component" value="Unassembled WGS sequence"/>
</dbReference>
<feature type="binding site" evidence="6">
    <location>
        <position position="189"/>
    </location>
    <ligand>
        <name>molybdate</name>
        <dbReference type="ChEBI" id="CHEBI:36264"/>
    </ligand>
</feature>
<name>A0A1M5X254_9RHOB</name>
<feature type="binding site" evidence="6">
    <location>
        <position position="30"/>
    </location>
    <ligand>
        <name>molybdate</name>
        <dbReference type="ChEBI" id="CHEBI:36264"/>
    </ligand>
</feature>
<feature type="binding site" evidence="6">
    <location>
        <position position="57"/>
    </location>
    <ligand>
        <name>molybdate</name>
        <dbReference type="ChEBI" id="CHEBI:36264"/>
    </ligand>
</feature>
<evidence type="ECO:0000256" key="7">
    <source>
        <dbReference type="SAM" id="SignalP"/>
    </source>
</evidence>
<keyword evidence="2 6" id="KW-0500">Molybdenum</keyword>
<dbReference type="Gene3D" id="3.40.190.10">
    <property type="entry name" value="Periplasmic binding protein-like II"/>
    <property type="match status" value="2"/>
</dbReference>
<evidence type="ECO:0000313" key="9">
    <source>
        <dbReference type="Proteomes" id="UP000184221"/>
    </source>
</evidence>
<feature type="signal peptide" evidence="7">
    <location>
        <begin position="1"/>
        <end position="20"/>
    </location>
</feature>
<gene>
    <name evidence="8" type="ORF">SAMN05443551_3640</name>
</gene>
<dbReference type="FunFam" id="3.40.190.10:FF:000035">
    <property type="entry name" value="Molybdate ABC transporter substrate-binding protein"/>
    <property type="match status" value="1"/>
</dbReference>
<evidence type="ECO:0000256" key="2">
    <source>
        <dbReference type="ARBA" id="ARBA00022505"/>
    </source>
</evidence>
<keyword evidence="4 7" id="KW-0732">Signal</keyword>
<dbReference type="GO" id="GO:1901359">
    <property type="term" value="F:tungstate binding"/>
    <property type="evidence" value="ECO:0007669"/>
    <property type="project" value="UniProtKB-ARBA"/>
</dbReference>
<keyword evidence="9" id="KW-1185">Reference proteome</keyword>
<evidence type="ECO:0000313" key="8">
    <source>
        <dbReference type="EMBL" id="SHH93293.1"/>
    </source>
</evidence>
<dbReference type="PIRSF" id="PIRSF004846">
    <property type="entry name" value="ModA"/>
    <property type="match status" value="1"/>
</dbReference>
<dbReference type="SUPFAM" id="SSF53850">
    <property type="entry name" value="Periplasmic binding protein-like II"/>
    <property type="match status" value="1"/>
</dbReference>
<comment type="subunit">
    <text evidence="5">The complex is composed of two ATP-binding proteins (ModC), two transmembrane proteins (ModB) and a solute-binding protein (ModA).</text>
</comment>
<evidence type="ECO:0000256" key="3">
    <source>
        <dbReference type="ARBA" id="ARBA00022723"/>
    </source>
</evidence>
<proteinExistence type="inferred from homology"/>
<dbReference type="STRING" id="996342.SAMN05443551_3640"/>
<dbReference type="Pfam" id="PF13531">
    <property type="entry name" value="SBP_bac_11"/>
    <property type="match status" value="1"/>
</dbReference>
<dbReference type="InterPro" id="IPR050682">
    <property type="entry name" value="ModA/WtpA"/>
</dbReference>
<organism evidence="8 9">
    <name type="scientific">Marivita hallyeonensis</name>
    <dbReference type="NCBI Taxonomy" id="996342"/>
    <lineage>
        <taxon>Bacteria</taxon>
        <taxon>Pseudomonadati</taxon>
        <taxon>Pseudomonadota</taxon>
        <taxon>Alphaproteobacteria</taxon>
        <taxon>Rhodobacterales</taxon>
        <taxon>Roseobacteraceae</taxon>
        <taxon>Marivita</taxon>
    </lineage>
</organism>
<dbReference type="PANTHER" id="PTHR30632">
    <property type="entry name" value="MOLYBDATE-BINDING PERIPLASMIC PROTEIN"/>
    <property type="match status" value="1"/>
</dbReference>
<evidence type="ECO:0000256" key="4">
    <source>
        <dbReference type="ARBA" id="ARBA00022729"/>
    </source>
</evidence>
<feature type="binding site" evidence="6">
    <location>
        <position position="171"/>
    </location>
    <ligand>
        <name>molybdate</name>
        <dbReference type="ChEBI" id="CHEBI:36264"/>
    </ligand>
</feature>
<sequence>MIASLRAAVLAILCALPAQAADITVFAAASLGDALTDLAEAWQAETGHSVTLVLAGSSTLARQIEAGAPADIYLSANVDWMDWLAARGRLNEVSRIDVASNTLVLVAHDGAAASEVLLSPKTDIAALLGTDGRLAVALPEAVPAGLYARAGLETLGLWDDVSDRLAPTDNVRAALALVALGEAPLGVVYATDALAEPRVHVVATFPEGSHPAIAYPAALVAESAEPDVASDFLQWLLSAAAQSSLRKHGFGPPTAEPK</sequence>
<dbReference type="AlphaFoldDB" id="A0A1M5X254"/>